<feature type="compositionally biased region" description="Low complexity" evidence="1">
    <location>
        <begin position="745"/>
        <end position="760"/>
    </location>
</feature>
<feature type="compositionally biased region" description="Polar residues" evidence="1">
    <location>
        <begin position="222"/>
        <end position="235"/>
    </location>
</feature>
<feature type="region of interest" description="Disordered" evidence="1">
    <location>
        <begin position="398"/>
        <end position="472"/>
    </location>
</feature>
<name>A0ABP1QMB3_9HEXA</name>
<feature type="compositionally biased region" description="Low complexity" evidence="1">
    <location>
        <begin position="1262"/>
        <end position="1308"/>
    </location>
</feature>
<sequence>MGSGEVARSHRFNNMRTLINNIPFCVIACFILVCLLNTVQVDCAELVAESETKTIEPTNNPTKVFIRRRIFRKLVKDSNSTEDVGSSTTSEQPPTTTRARTLYSLVKRVDKDKSGTVTGKAIKSGMNSQSLLPKHKFNFAQLKDRLGITADASTTTPSPRNSSLVMIPLPPNQRKPYTPVIMQVSKSTTASPETKVQTFKLNKMFVPIGIYGKVIENGTESSETVNIPSNASTPAPQIKHRGTAEPSSNRKVKGIADSVDLTYSYRPKADKVSLTTVRPDIGAISITTEMNELFSSLSNNNVRRGDSSLHSSEYNHSPWNKVSNNDGMTLMTPPSLGTPGPGQYPTRKNSGLSFVDSITDSMSRIPSLVPSLFHKGLTSLASMTSSLKENPFVDENFSESQIPQQKQKPLISAPSSYKQKIPASVPGGYISSGGEYGRDRERDREVEYNSRGKDQYGSGSEMQASSGVKSSDTAADIEYETLEYFRKRPHLLKQAQQAAWRRSQGVRMSKGFKPVSAPEHLAREYYASTTTTGMPARRNAKRGSWLLRNSDEYVANSNDKLVRSWRSLFDTFSKNNAEAETKLSNRRSILNAQWTDITKKYSRDQIDEAKERILTLLDSGYGDELDHELLSDDELQHSHMPPPPPHAHKGASVTKGLSAAAAGAFKDLLKFFKLGVNVGTGHSNNPVNYEEIVDDQEEKHSDWKPVRRPLISFSAGISLKNPLARDREREHPHHHSHGHSHFHGHGPSEPSHYSSSSKPYIPNQFSGLKTYIDEFATAHIPSKPQEIHTHEQAYVDEPPAQQLDYDQVDEVLDDSPGYDSEQSLKYATSAPVRHATHPHVTEEYEPAVAPDYDSTSEYSNIRYSTKRPSKPTTPVPEHDMEESDSNWKPVGSEYELVPSDVYLNTPHGGEIAAVVKPEGISDDVVKSALPARLRDLPTLNYPNEFAYASNLNSISQYLGNNKAPKDSKFKHAMKKLRDNYVVKESSYLPPKHASPTSYPTRHSSLNDYSGYSTFGNGYASQLGSLNSQLGSLTSSQLNSLSASQLASLSSLSGNGGGYSSAGLSSLAESYSPQLPSLGDYSSALRASALSSASQLSGLSGLSGFSSPSQLSSLYQLQSSNSPYLRSPLASALAGNLGQNVLVTANQINNHASQRPAQQNQAYPQKDSLGFTNNYDLPTNLDPDIAAILKSELDKDDIPEDVRQEFLEAKREEEAKAQKQQQQQQQQQAQQSQNRRVDIAQQTLLSNILSSTQPTASSRQQHHIQQLQQVQQQQHHIQQQQQQRAQQQQHQSQQQQHQSQQQVHYHVQQAPRSQLAQSRVFNPPHQNRFHAVPQSAPPVITTRFFAPIPITPTLMTTALRNPRYQSPVPRYVIELAKKLQQDKTVQGIVRVSAKRGRGLPPIEYLYPVKG</sequence>
<protein>
    <submittedName>
        <fullName evidence="2">Uncharacterized protein</fullName>
    </submittedName>
</protein>
<feature type="compositionally biased region" description="Polar residues" evidence="1">
    <location>
        <begin position="1152"/>
        <end position="1162"/>
    </location>
</feature>
<feature type="region of interest" description="Disordered" evidence="1">
    <location>
        <begin position="725"/>
        <end position="760"/>
    </location>
</feature>
<accession>A0ABP1QMB3</accession>
<keyword evidence="3" id="KW-1185">Reference proteome</keyword>
<evidence type="ECO:0000313" key="2">
    <source>
        <dbReference type="EMBL" id="CAL8108704.1"/>
    </source>
</evidence>
<feature type="compositionally biased region" description="Polar residues" evidence="1">
    <location>
        <begin position="457"/>
        <end position="472"/>
    </location>
</feature>
<feature type="compositionally biased region" description="Polar residues" evidence="1">
    <location>
        <begin position="151"/>
        <end position="164"/>
    </location>
</feature>
<feature type="compositionally biased region" description="Polar residues" evidence="1">
    <location>
        <begin position="398"/>
        <end position="418"/>
    </location>
</feature>
<dbReference type="InterPro" id="IPR019138">
    <property type="entry name" value="De-etiolated_protein_1_Det1"/>
</dbReference>
<feature type="region of interest" description="Disordered" evidence="1">
    <location>
        <begin position="863"/>
        <end position="890"/>
    </location>
</feature>
<reference evidence="2 3" key="1">
    <citation type="submission" date="2024-08" db="EMBL/GenBank/DDBJ databases">
        <authorList>
            <person name="Cucini C."/>
            <person name="Frati F."/>
        </authorList>
    </citation>
    <scope>NUCLEOTIDE SEQUENCE [LARGE SCALE GENOMIC DNA]</scope>
</reference>
<comment type="caution">
    <text evidence="2">The sequence shown here is derived from an EMBL/GenBank/DDBJ whole genome shotgun (WGS) entry which is preliminary data.</text>
</comment>
<feature type="region of interest" description="Disordered" evidence="1">
    <location>
        <begin position="1250"/>
        <end position="1314"/>
    </location>
</feature>
<evidence type="ECO:0000313" key="3">
    <source>
        <dbReference type="Proteomes" id="UP001642540"/>
    </source>
</evidence>
<dbReference type="Proteomes" id="UP001642540">
    <property type="component" value="Unassembled WGS sequence"/>
</dbReference>
<organism evidence="2 3">
    <name type="scientific">Orchesella dallaii</name>
    <dbReference type="NCBI Taxonomy" id="48710"/>
    <lineage>
        <taxon>Eukaryota</taxon>
        <taxon>Metazoa</taxon>
        <taxon>Ecdysozoa</taxon>
        <taxon>Arthropoda</taxon>
        <taxon>Hexapoda</taxon>
        <taxon>Collembola</taxon>
        <taxon>Entomobryomorpha</taxon>
        <taxon>Entomobryoidea</taxon>
        <taxon>Orchesellidae</taxon>
        <taxon>Orchesellinae</taxon>
        <taxon>Orchesella</taxon>
    </lineage>
</organism>
<evidence type="ECO:0000256" key="1">
    <source>
        <dbReference type="SAM" id="MobiDB-lite"/>
    </source>
</evidence>
<feature type="region of interest" description="Disordered" evidence="1">
    <location>
        <begin position="1152"/>
        <end position="1174"/>
    </location>
</feature>
<feature type="region of interest" description="Disordered" evidence="1">
    <location>
        <begin position="1210"/>
        <end position="1234"/>
    </location>
</feature>
<feature type="region of interest" description="Disordered" evidence="1">
    <location>
        <begin position="222"/>
        <end position="251"/>
    </location>
</feature>
<feature type="compositionally biased region" description="Basic residues" evidence="1">
    <location>
        <begin position="732"/>
        <end position="744"/>
    </location>
</feature>
<dbReference type="EMBL" id="CAXLJM020000040">
    <property type="protein sequence ID" value="CAL8108704.1"/>
    <property type="molecule type" value="Genomic_DNA"/>
</dbReference>
<feature type="compositionally biased region" description="Basic and acidic residues" evidence="1">
    <location>
        <begin position="436"/>
        <end position="454"/>
    </location>
</feature>
<proteinExistence type="predicted"/>
<feature type="region of interest" description="Disordered" evidence="1">
    <location>
        <begin position="151"/>
        <end position="171"/>
    </location>
</feature>
<dbReference type="PANTHER" id="PTHR13374:SF3">
    <property type="entry name" value="DET1 HOMOLOG"/>
    <property type="match status" value="1"/>
</dbReference>
<dbReference type="PANTHER" id="PTHR13374">
    <property type="entry name" value="DET1 HOMOLOG DE-ETIOLATED-1 HOMOLOG"/>
    <property type="match status" value="1"/>
</dbReference>
<feature type="compositionally biased region" description="Low complexity" evidence="1">
    <location>
        <begin position="1217"/>
        <end position="1232"/>
    </location>
</feature>
<gene>
    <name evidence="2" type="ORF">ODALV1_LOCUS13066</name>
</gene>